<gene>
    <name evidence="2" type="ORF">M407DRAFT_25361</name>
</gene>
<evidence type="ECO:0000313" key="3">
    <source>
        <dbReference type="Proteomes" id="UP000054248"/>
    </source>
</evidence>
<dbReference type="EMBL" id="KN823044">
    <property type="protein sequence ID" value="KIO25349.1"/>
    <property type="molecule type" value="Genomic_DNA"/>
</dbReference>
<evidence type="ECO:0000256" key="1">
    <source>
        <dbReference type="SAM" id="MobiDB-lite"/>
    </source>
</evidence>
<dbReference type="AlphaFoldDB" id="A0A0C3QHT1"/>
<organism evidence="2 3">
    <name type="scientific">Tulasnella calospora MUT 4182</name>
    <dbReference type="NCBI Taxonomy" id="1051891"/>
    <lineage>
        <taxon>Eukaryota</taxon>
        <taxon>Fungi</taxon>
        <taxon>Dikarya</taxon>
        <taxon>Basidiomycota</taxon>
        <taxon>Agaricomycotina</taxon>
        <taxon>Agaricomycetes</taxon>
        <taxon>Cantharellales</taxon>
        <taxon>Tulasnellaceae</taxon>
        <taxon>Tulasnella</taxon>
    </lineage>
</organism>
<reference evidence="3" key="2">
    <citation type="submission" date="2015-01" db="EMBL/GenBank/DDBJ databases">
        <title>Evolutionary Origins and Diversification of the Mycorrhizal Mutualists.</title>
        <authorList>
            <consortium name="DOE Joint Genome Institute"/>
            <consortium name="Mycorrhizal Genomics Consortium"/>
            <person name="Kohler A."/>
            <person name="Kuo A."/>
            <person name="Nagy L.G."/>
            <person name="Floudas D."/>
            <person name="Copeland A."/>
            <person name="Barry K.W."/>
            <person name="Cichocki N."/>
            <person name="Veneault-Fourrey C."/>
            <person name="LaButti K."/>
            <person name="Lindquist E.A."/>
            <person name="Lipzen A."/>
            <person name="Lundell T."/>
            <person name="Morin E."/>
            <person name="Murat C."/>
            <person name="Riley R."/>
            <person name="Ohm R."/>
            <person name="Sun H."/>
            <person name="Tunlid A."/>
            <person name="Henrissat B."/>
            <person name="Grigoriev I.V."/>
            <person name="Hibbett D.S."/>
            <person name="Martin F."/>
        </authorList>
    </citation>
    <scope>NUCLEOTIDE SEQUENCE [LARGE SCALE GENOMIC DNA]</scope>
    <source>
        <strain evidence="3">MUT 4182</strain>
    </source>
</reference>
<proteinExistence type="predicted"/>
<protein>
    <submittedName>
        <fullName evidence="2">Uncharacterized protein</fullName>
    </submittedName>
</protein>
<keyword evidence="3" id="KW-1185">Reference proteome</keyword>
<dbReference type="HOGENOM" id="CLU_2252025_0_0_1"/>
<name>A0A0C3QHT1_9AGAM</name>
<sequence length="104" mass="11336">MDCAPSVHQTTDTGNQAPTGATCPFTPEDGWNGDNCPFGQTKCEHGDYLVHSPFVNLEAGVKIARLYCEHCKSDCRVVPFENGEETAPGPRCECAACKELRNRC</sequence>
<feature type="region of interest" description="Disordered" evidence="1">
    <location>
        <begin position="1"/>
        <end position="21"/>
    </location>
</feature>
<feature type="compositionally biased region" description="Polar residues" evidence="1">
    <location>
        <begin position="7"/>
        <end position="19"/>
    </location>
</feature>
<reference evidence="2 3" key="1">
    <citation type="submission" date="2014-04" db="EMBL/GenBank/DDBJ databases">
        <authorList>
            <consortium name="DOE Joint Genome Institute"/>
            <person name="Kuo A."/>
            <person name="Girlanda M."/>
            <person name="Perotto S."/>
            <person name="Kohler A."/>
            <person name="Nagy L.G."/>
            <person name="Floudas D."/>
            <person name="Copeland A."/>
            <person name="Barry K.W."/>
            <person name="Cichocki N."/>
            <person name="Veneault-Fourrey C."/>
            <person name="LaButti K."/>
            <person name="Lindquist E.A."/>
            <person name="Lipzen A."/>
            <person name="Lundell T."/>
            <person name="Morin E."/>
            <person name="Murat C."/>
            <person name="Sun H."/>
            <person name="Tunlid A."/>
            <person name="Henrissat B."/>
            <person name="Grigoriev I.V."/>
            <person name="Hibbett D.S."/>
            <person name="Martin F."/>
            <person name="Nordberg H.P."/>
            <person name="Cantor M.N."/>
            <person name="Hua S.X."/>
        </authorList>
    </citation>
    <scope>NUCLEOTIDE SEQUENCE [LARGE SCALE GENOMIC DNA]</scope>
    <source>
        <strain evidence="2 3">MUT 4182</strain>
    </source>
</reference>
<evidence type="ECO:0000313" key="2">
    <source>
        <dbReference type="EMBL" id="KIO25349.1"/>
    </source>
</evidence>
<dbReference type="Proteomes" id="UP000054248">
    <property type="component" value="Unassembled WGS sequence"/>
</dbReference>
<accession>A0A0C3QHT1</accession>